<dbReference type="InterPro" id="IPR048469">
    <property type="entry name" value="YchJ-like_M"/>
</dbReference>
<gene>
    <name evidence="4" type="ORF">GCM10025789_14980</name>
</gene>
<dbReference type="EMBL" id="BAABLV010000020">
    <property type="protein sequence ID" value="GAA4898019.1"/>
    <property type="molecule type" value="Genomic_DNA"/>
</dbReference>
<dbReference type="Proteomes" id="UP001501521">
    <property type="component" value="Unassembled WGS sequence"/>
</dbReference>
<organism evidence="4 5">
    <name type="scientific">Tessaracoccus lubricantis</name>
    <dbReference type="NCBI Taxonomy" id="545543"/>
    <lineage>
        <taxon>Bacteria</taxon>
        <taxon>Bacillati</taxon>
        <taxon>Actinomycetota</taxon>
        <taxon>Actinomycetes</taxon>
        <taxon>Propionibacteriales</taxon>
        <taxon>Propionibacteriaceae</taxon>
        <taxon>Tessaracoccus</taxon>
    </lineage>
</organism>
<dbReference type="Gene3D" id="3.10.450.50">
    <property type="match status" value="1"/>
</dbReference>
<protein>
    <recommendedName>
        <fullName evidence="2">UPF0225 protein GCM10025789_14980</fullName>
    </recommendedName>
</protein>
<dbReference type="SUPFAM" id="SSF54427">
    <property type="entry name" value="NTF2-like"/>
    <property type="match status" value="1"/>
</dbReference>
<dbReference type="InterPro" id="IPR023006">
    <property type="entry name" value="YchJ-like"/>
</dbReference>
<dbReference type="InterPro" id="IPR032710">
    <property type="entry name" value="NTF2-like_dom_sf"/>
</dbReference>
<keyword evidence="5" id="KW-1185">Reference proteome</keyword>
<comment type="caution">
    <text evidence="4">The sequence shown here is derived from an EMBL/GenBank/DDBJ whole genome shotgun (WGS) entry which is preliminary data.</text>
</comment>
<evidence type="ECO:0000313" key="4">
    <source>
        <dbReference type="EMBL" id="GAA4898019.1"/>
    </source>
</evidence>
<reference evidence="5" key="1">
    <citation type="journal article" date="2019" name="Int. J. Syst. Evol. Microbiol.">
        <title>The Global Catalogue of Microorganisms (GCM) 10K type strain sequencing project: providing services to taxonomists for standard genome sequencing and annotation.</title>
        <authorList>
            <consortium name="The Broad Institute Genomics Platform"/>
            <consortium name="The Broad Institute Genome Sequencing Center for Infectious Disease"/>
            <person name="Wu L."/>
            <person name="Ma J."/>
        </authorList>
    </citation>
    <scope>NUCLEOTIDE SEQUENCE [LARGE SCALE GENOMIC DNA]</scope>
    <source>
        <strain evidence="5">JCM 19125</strain>
    </source>
</reference>
<name>A0ABP9FB62_9ACTN</name>
<evidence type="ECO:0000259" key="3">
    <source>
        <dbReference type="Pfam" id="PF17775"/>
    </source>
</evidence>
<sequence length="125" mass="13743">MTSPLPCPCDTGKPYERCCGRFHGGRPAPTAVALMRSRYSAFALGLGDYLLETWHPTTRPPSLDLDATTRWTGLTIEGTEAGQAWDTTGVVQFAAAWSTPEGDGVLRERSRFTLVDGRWYYVDGV</sequence>
<evidence type="ECO:0000313" key="5">
    <source>
        <dbReference type="Proteomes" id="UP001501521"/>
    </source>
</evidence>
<accession>A0ABP9FB62</accession>
<dbReference type="RefSeq" id="WP_345581288.1">
    <property type="nucleotide sequence ID" value="NZ_BAABLV010000020.1"/>
</dbReference>
<dbReference type="Pfam" id="PF02810">
    <property type="entry name" value="SEC-C"/>
    <property type="match status" value="1"/>
</dbReference>
<dbReference type="Pfam" id="PF17775">
    <property type="entry name" value="YchJ_M-like"/>
    <property type="match status" value="1"/>
</dbReference>
<dbReference type="HAMAP" id="MF_00612">
    <property type="entry name" value="UPF0225"/>
    <property type="match status" value="1"/>
</dbReference>
<comment type="similarity">
    <text evidence="1 2">Belongs to the UPF0225 family.</text>
</comment>
<feature type="domain" description="YchJ-like middle NTF2-like" evidence="3">
    <location>
        <begin position="30"/>
        <end position="124"/>
    </location>
</feature>
<evidence type="ECO:0000256" key="1">
    <source>
        <dbReference type="ARBA" id="ARBA00010839"/>
    </source>
</evidence>
<evidence type="ECO:0000256" key="2">
    <source>
        <dbReference type="HAMAP-Rule" id="MF_00612"/>
    </source>
</evidence>
<proteinExistence type="inferred from homology"/>
<dbReference type="InterPro" id="IPR004027">
    <property type="entry name" value="SEC_C_motif"/>
</dbReference>